<dbReference type="InterPro" id="IPR008930">
    <property type="entry name" value="Terpenoid_cyclase/PrenylTrfase"/>
</dbReference>
<evidence type="ECO:0000313" key="1">
    <source>
        <dbReference type="EMBL" id="ODP27958.1"/>
    </source>
</evidence>
<dbReference type="AlphaFoldDB" id="A0A1E3L2G4"/>
<name>A0A1E3L2G4_9BACL</name>
<comment type="caution">
    <text evidence="1">The sequence shown here is derived from an EMBL/GenBank/DDBJ whole genome shotgun (WGS) entry which is preliminary data.</text>
</comment>
<dbReference type="Gene3D" id="1.50.10.20">
    <property type="match status" value="1"/>
</dbReference>
<dbReference type="RefSeq" id="WP_069328007.1">
    <property type="nucleotide sequence ID" value="NZ_MDER01000044.1"/>
</dbReference>
<accession>A0A1E3L2G4</accession>
<dbReference type="SUPFAM" id="SSF48239">
    <property type="entry name" value="Terpenoid cyclases/Protein prenyltransferases"/>
    <property type="match status" value="1"/>
</dbReference>
<dbReference type="Proteomes" id="UP000094578">
    <property type="component" value="Unassembled WGS sequence"/>
</dbReference>
<sequence length="587" mass="65989">MAVSRQLVSINDQWVEEGLAGQILDRNHRSFGGVVDRENGIAWPNHHAGTPVWMSVWGAALVNPDSAYYHHEEVLERLEYAAQYMLSFQHEDGSISPGWTNFHSPPDTAFVVVGYSQLYLLLEQDDWSKNAPVASRILLFLKQTIPVMLTGGCHTPNHRWVLSAALSYLYQLFGDSRLLTRAEQWLAEGIDATPDGEWTERSNGIYNAVSDVMLIHTARILSKPEYLQPVRANLNMMIYLIHPSGEIVTDYSGRQDFGQTFTLDNYLLAYYLMTPIDHNAQFATMTELAEQALCTTTVRPPSSANNPLVGMLLYPHEGETVIATALPTHYRQMINGSFDRDSYIQQIAEVGYSQIQYSRPHLDFGAPVMRIREEKTSVTMMAETSSFLAIRHGHVRLLGVQIASYFGPGFVPMQTLTETTEGFTMTATYEKGYNSCVPEHELPASAQATVSPWYLLPHQHRIATHTQTYQLEVRMTELENGYDLHIISNEPADVMTQLSFVFDQQAIITAVDGHLEQIHPFSQLWSAGTVVVQQGNDRIELTGGCLEHTALSVREAHYPQDCQTLLVNVMTPFEHRIGIRLLSGTDV</sequence>
<dbReference type="PATRIC" id="fig|1886670.3.peg.2641"/>
<protein>
    <submittedName>
        <fullName evidence="1">Uncharacterized protein</fullName>
    </submittedName>
</protein>
<dbReference type="EMBL" id="MDER01000044">
    <property type="protein sequence ID" value="ODP27958.1"/>
    <property type="molecule type" value="Genomic_DNA"/>
</dbReference>
<proteinExistence type="predicted"/>
<keyword evidence="2" id="KW-1185">Reference proteome</keyword>
<dbReference type="STRING" id="1886670.PTI45_02596"/>
<evidence type="ECO:0000313" key="2">
    <source>
        <dbReference type="Proteomes" id="UP000094578"/>
    </source>
</evidence>
<gene>
    <name evidence="1" type="ORF">PTI45_02596</name>
</gene>
<organism evidence="1 2">
    <name type="scientific">Paenibacillus nuruki</name>
    <dbReference type="NCBI Taxonomy" id="1886670"/>
    <lineage>
        <taxon>Bacteria</taxon>
        <taxon>Bacillati</taxon>
        <taxon>Bacillota</taxon>
        <taxon>Bacilli</taxon>
        <taxon>Bacillales</taxon>
        <taxon>Paenibacillaceae</taxon>
        <taxon>Paenibacillus</taxon>
    </lineage>
</organism>
<reference evidence="1 2" key="1">
    <citation type="submission" date="2016-08" db="EMBL/GenBank/DDBJ databases">
        <title>Genome sequencing of Paenibacillus sp. TI45-13ar, isolated from Korean traditional nuruk.</title>
        <authorList>
            <person name="Kim S.-J."/>
        </authorList>
    </citation>
    <scope>NUCLEOTIDE SEQUENCE [LARGE SCALE GENOMIC DNA]</scope>
    <source>
        <strain evidence="1 2">TI45-13ar</strain>
    </source>
</reference>